<feature type="compositionally biased region" description="Basic residues" evidence="1">
    <location>
        <begin position="458"/>
        <end position="472"/>
    </location>
</feature>
<feature type="compositionally biased region" description="Low complexity" evidence="1">
    <location>
        <begin position="404"/>
        <end position="415"/>
    </location>
</feature>
<reference evidence="3" key="1">
    <citation type="journal article" date="2019" name="Environ. Microbiol.">
        <title>Fungal ecological strategies reflected in gene transcription - a case study of two litter decomposers.</title>
        <authorList>
            <person name="Barbi F."/>
            <person name="Kohler A."/>
            <person name="Barry K."/>
            <person name="Baskaran P."/>
            <person name="Daum C."/>
            <person name="Fauchery L."/>
            <person name="Ihrmark K."/>
            <person name="Kuo A."/>
            <person name="LaButti K."/>
            <person name="Lipzen A."/>
            <person name="Morin E."/>
            <person name="Grigoriev I.V."/>
            <person name="Henrissat B."/>
            <person name="Lindahl B."/>
            <person name="Martin F."/>
        </authorList>
    </citation>
    <scope>NUCLEOTIDE SEQUENCE</scope>
    <source>
        <strain evidence="3">JB14</strain>
    </source>
</reference>
<evidence type="ECO:0008006" key="5">
    <source>
        <dbReference type="Google" id="ProtNLM"/>
    </source>
</evidence>
<dbReference type="AlphaFoldDB" id="A0A6A4GIA3"/>
<name>A0A6A4GIA3_9AGAR</name>
<feature type="signal peptide" evidence="2">
    <location>
        <begin position="1"/>
        <end position="27"/>
    </location>
</feature>
<gene>
    <name evidence="3" type="ORF">BT96DRAFT_949879</name>
</gene>
<protein>
    <recommendedName>
        <fullName evidence="5">HNH nuclease domain-containing protein</fullName>
    </recommendedName>
</protein>
<dbReference type="OrthoDB" id="3133596at2759"/>
<keyword evidence="2" id="KW-0732">Signal</keyword>
<feature type="chain" id="PRO_5025665914" description="HNH nuclease domain-containing protein" evidence="2">
    <location>
        <begin position="28"/>
        <end position="472"/>
    </location>
</feature>
<evidence type="ECO:0000313" key="3">
    <source>
        <dbReference type="EMBL" id="KAE9385379.1"/>
    </source>
</evidence>
<feature type="region of interest" description="Disordered" evidence="1">
    <location>
        <begin position="375"/>
        <end position="472"/>
    </location>
</feature>
<dbReference type="EMBL" id="ML769992">
    <property type="protein sequence ID" value="KAE9385379.1"/>
    <property type="molecule type" value="Genomic_DNA"/>
</dbReference>
<evidence type="ECO:0000256" key="2">
    <source>
        <dbReference type="SAM" id="SignalP"/>
    </source>
</evidence>
<evidence type="ECO:0000313" key="4">
    <source>
        <dbReference type="Proteomes" id="UP000799118"/>
    </source>
</evidence>
<feature type="compositionally biased region" description="Polar residues" evidence="1">
    <location>
        <begin position="68"/>
        <end position="83"/>
    </location>
</feature>
<proteinExistence type="predicted"/>
<keyword evidence="4" id="KW-1185">Reference proteome</keyword>
<accession>A0A6A4GIA3</accession>
<dbReference type="Proteomes" id="UP000799118">
    <property type="component" value="Unassembled WGS sequence"/>
</dbReference>
<feature type="region of interest" description="Disordered" evidence="1">
    <location>
        <begin position="29"/>
        <end position="85"/>
    </location>
</feature>
<evidence type="ECO:0000256" key="1">
    <source>
        <dbReference type="SAM" id="MobiDB-lite"/>
    </source>
</evidence>
<organism evidence="3 4">
    <name type="scientific">Gymnopus androsaceus JB14</name>
    <dbReference type="NCBI Taxonomy" id="1447944"/>
    <lineage>
        <taxon>Eukaryota</taxon>
        <taxon>Fungi</taxon>
        <taxon>Dikarya</taxon>
        <taxon>Basidiomycota</taxon>
        <taxon>Agaricomycotina</taxon>
        <taxon>Agaricomycetes</taxon>
        <taxon>Agaricomycetidae</taxon>
        <taxon>Agaricales</taxon>
        <taxon>Marasmiineae</taxon>
        <taxon>Omphalotaceae</taxon>
        <taxon>Gymnopus</taxon>
    </lineage>
</organism>
<sequence length="472" mass="53094">MAEFWRAISTTCFSLPAFLFLLSTTMSTPPPPSTLLSDDDPLTPLQEDRTTIHPPTTLLDDSRLPTPWQGSSDNERSSNSFDDAQSKHDTNYALLERVKLRKVINATSPRNILYKEMPNTKVKDRVIAAAPAGGRCLITLVKIGKPDKGTCPADIAWCYAIARAIAKVLNSIRTIEWYWGMQLGSLNLNSRWNIILLKFDVHPWYDGQGFVLIPRDISLLESKDALIQHNTAQHDLEPKHRDRQHFKLLHKPKTLYRVIDVSMDPERSWTREDLTTQPVGTEKVRAVWHDPPFTNETMQNIESHLNPFFALYHARYQINEAIRKKKIDESFLDRTPADPLYRTMLLVGKITENLFNHETVPADFMDATDWDVVPPSPTKSRVAGSSKAAVPEPSKPPQHSRNTRSQAASSQARSAVADESEDVFGSRTIASSSQSLAKRARTNPDKGKDTQSATGSQSRHRGAKKRARSPQA</sequence>